<keyword evidence="5" id="KW-1185">Reference proteome</keyword>
<dbReference type="InterPro" id="IPR050595">
    <property type="entry name" value="Bact_response_regulator"/>
</dbReference>
<dbReference type="InterPro" id="IPR001789">
    <property type="entry name" value="Sig_transdc_resp-reg_receiver"/>
</dbReference>
<evidence type="ECO:0000256" key="2">
    <source>
        <dbReference type="PROSITE-ProRule" id="PRU00169"/>
    </source>
</evidence>
<dbReference type="InterPro" id="IPR011006">
    <property type="entry name" value="CheY-like_superfamily"/>
</dbReference>
<sequence length="377" mass="42514">MILTKLSKELENLSKHGDGELILRNNNNVWHLYLVRSQLLYSTGGIHPVRRWERALKQHRPSWNWRSESSQLSGSRAWECQLLDRGFSEKHLSLIQAKFVIRTVVQECLFELSNCSDFTSDWKPHQNTLSTFSRVVALSANEIQSVLATAQQIQEEWEDAGLNKLNPNLAPILLESAHGQLLPILPQYLNGKSTLWDISSGLEKSLAQVTCSLLPLVAKGVVKFQEIPDLPVPTAKEVVPVTRPISEIKPTPLNQKQPLIACIDDSPVLAHTLRKMLVSAGYQMLSIPEPMRGFGQLIEHKPDLILLDLLLPNADGYSICKFLRDTPAFKDTPIIILTAKNTKIDRVRAKIVGATEFLGKPPQEEELLQIIHKYLRK</sequence>
<dbReference type="SMART" id="SM00448">
    <property type="entry name" value="REC"/>
    <property type="match status" value="1"/>
</dbReference>
<feature type="modified residue" description="4-aspartylphosphate" evidence="2">
    <location>
        <position position="308"/>
    </location>
</feature>
<comment type="caution">
    <text evidence="4">The sequence shown here is derived from an EMBL/GenBank/DDBJ whole genome shotgun (WGS) entry which is preliminary data.</text>
</comment>
<dbReference type="PANTHER" id="PTHR44591:SF23">
    <property type="entry name" value="CHEY SUBFAMILY"/>
    <property type="match status" value="1"/>
</dbReference>
<evidence type="ECO:0000313" key="5">
    <source>
        <dbReference type="Proteomes" id="UP001204953"/>
    </source>
</evidence>
<dbReference type="PROSITE" id="PS50110">
    <property type="entry name" value="RESPONSE_REGULATORY"/>
    <property type="match status" value="1"/>
</dbReference>
<dbReference type="SUPFAM" id="SSF52172">
    <property type="entry name" value="CheY-like"/>
    <property type="match status" value="1"/>
</dbReference>
<dbReference type="RefSeq" id="WP_254009926.1">
    <property type="nucleotide sequence ID" value="NZ_JAMZMM010000006.1"/>
</dbReference>
<dbReference type="PANTHER" id="PTHR44591">
    <property type="entry name" value="STRESS RESPONSE REGULATOR PROTEIN 1"/>
    <property type="match status" value="1"/>
</dbReference>
<dbReference type="EMBL" id="JAMZMM010000006">
    <property type="protein sequence ID" value="MCP2727108.1"/>
    <property type="molecule type" value="Genomic_DNA"/>
</dbReference>
<dbReference type="AlphaFoldDB" id="A0AAE3KLX1"/>
<keyword evidence="1 2" id="KW-0597">Phosphoprotein</keyword>
<evidence type="ECO:0000256" key="1">
    <source>
        <dbReference type="ARBA" id="ARBA00022553"/>
    </source>
</evidence>
<evidence type="ECO:0000259" key="3">
    <source>
        <dbReference type="PROSITE" id="PS50110"/>
    </source>
</evidence>
<accession>A0AAE3KLX1</accession>
<feature type="domain" description="Response regulatory" evidence="3">
    <location>
        <begin position="259"/>
        <end position="375"/>
    </location>
</feature>
<name>A0AAE3KLX1_9CYAN</name>
<dbReference type="PIRSF" id="PIRSF005897">
    <property type="entry name" value="RR_PatA"/>
    <property type="match status" value="1"/>
</dbReference>
<dbReference type="Proteomes" id="UP001204953">
    <property type="component" value="Unassembled WGS sequence"/>
</dbReference>
<proteinExistence type="predicted"/>
<dbReference type="Pfam" id="PF00072">
    <property type="entry name" value="Response_reg"/>
    <property type="match status" value="1"/>
</dbReference>
<dbReference type="Gene3D" id="3.40.50.2300">
    <property type="match status" value="1"/>
</dbReference>
<organism evidence="4 5">
    <name type="scientific">Limnofasciculus baicalensis BBK-W-15</name>
    <dbReference type="NCBI Taxonomy" id="2699891"/>
    <lineage>
        <taxon>Bacteria</taxon>
        <taxon>Bacillati</taxon>
        <taxon>Cyanobacteriota</taxon>
        <taxon>Cyanophyceae</taxon>
        <taxon>Coleofasciculales</taxon>
        <taxon>Coleofasciculaceae</taxon>
        <taxon>Limnofasciculus</taxon>
        <taxon>Limnofasciculus baicalensis</taxon>
    </lineage>
</organism>
<gene>
    <name evidence="4" type="ORF">NJ959_01285</name>
</gene>
<dbReference type="InterPro" id="IPR024186">
    <property type="entry name" value="Sig_transdc_resp-reg_PatA"/>
</dbReference>
<evidence type="ECO:0000313" key="4">
    <source>
        <dbReference type="EMBL" id="MCP2727108.1"/>
    </source>
</evidence>
<protein>
    <submittedName>
        <fullName evidence="4">Response regulator</fullName>
    </submittedName>
</protein>
<dbReference type="GO" id="GO:0000160">
    <property type="term" value="P:phosphorelay signal transduction system"/>
    <property type="evidence" value="ECO:0007669"/>
    <property type="project" value="InterPro"/>
</dbReference>
<reference evidence="4" key="1">
    <citation type="submission" date="2022-06" db="EMBL/GenBank/DDBJ databases">
        <title>New cyanobacteria of genus Symplocastrum in benthos of Lake Baikal.</title>
        <authorList>
            <person name="Sorokovikova E."/>
            <person name="Tikhonova I."/>
            <person name="Krasnopeev A."/>
            <person name="Evseev P."/>
            <person name="Gladkikh A."/>
            <person name="Belykh O."/>
        </authorList>
    </citation>
    <scope>NUCLEOTIDE SEQUENCE</scope>
    <source>
        <strain evidence="4">BBK-W-15</strain>
    </source>
</reference>